<accession>A0A2L2SU06</accession>
<reference evidence="1" key="1">
    <citation type="submission" date="2014-10" db="EMBL/GenBank/DDBJ databases">
        <authorList>
            <person name="Seo M.-J."/>
            <person name="Seok Y.J."/>
            <person name="Cha I.-T."/>
        </authorList>
    </citation>
    <scope>NUCLEOTIDE SEQUENCE</scope>
    <source>
        <strain evidence="1">A3/5</strain>
    </source>
</reference>
<name>A0A2L2SU06_9HYPO</name>
<evidence type="ECO:0000313" key="1">
    <source>
        <dbReference type="EMBL" id="CEI41912.1"/>
    </source>
</evidence>
<organism evidence="1 2">
    <name type="scientific">Fusarium venenatum</name>
    <dbReference type="NCBI Taxonomy" id="56646"/>
    <lineage>
        <taxon>Eukaryota</taxon>
        <taxon>Fungi</taxon>
        <taxon>Dikarya</taxon>
        <taxon>Ascomycota</taxon>
        <taxon>Pezizomycotina</taxon>
        <taxon>Sordariomycetes</taxon>
        <taxon>Hypocreomycetidae</taxon>
        <taxon>Hypocreales</taxon>
        <taxon>Nectriaceae</taxon>
        <taxon>Fusarium</taxon>
    </lineage>
</organism>
<evidence type="ECO:0000313" key="2">
    <source>
        <dbReference type="Proteomes" id="UP000245910"/>
    </source>
</evidence>
<dbReference type="EMBL" id="LN649232">
    <property type="protein sequence ID" value="CEI41912.1"/>
    <property type="molecule type" value="Genomic_DNA"/>
</dbReference>
<sequence>MPTKLQHELADSTGAERLDGKVIEGEFNVPERPDGEFVKGDFDLPGGERFLTGDSLRRFINGRLSPPAVLDFEGLRVTA</sequence>
<dbReference type="Proteomes" id="UP000245910">
    <property type="component" value="Chromosome IIII"/>
</dbReference>
<proteinExistence type="predicted"/>
<protein>
    <submittedName>
        <fullName evidence="1">Uncharacterized protein</fullName>
    </submittedName>
</protein>
<keyword evidence="2" id="KW-1185">Reference proteome</keyword>
<dbReference type="AlphaFoldDB" id="A0A2L2SU06"/>